<name>A0ACC2VAJ9_9TREE</name>
<accession>A0ACC2VAJ9</accession>
<protein>
    <submittedName>
        <fullName evidence="1">Uncharacterized protein</fullName>
    </submittedName>
</protein>
<sequence>MAPLPNPQKTPKQKRHFSHGSGSISLVLPRPGGGAEADSFHGSSFTEHRSPADIPDTPLHEPRDQHDPRGEVGNMEGNGADVSNSSSSSSSNAGFAANINSVASSTAPLSRSKLSFNSSGKPQLGQQPPMLSPWQHFAATGGAMTPSVEKPGGEAISPFFAMGMLGGGDGNGQQVPSNPPGFPGFNMTLPSSSSTSKPPGYPTPTFAASPRSNSPHLGGPFEQLNLDGAASSGLNGTSTPGIASASMQDPFMSAPVTSSTPRSATIPGTETGHLDALAATLAARRRGSRSGPSGLSNVHAGDASSQSQSQTPGTPDGDATPRVQTASTSAPSGPVASGLRPKLPSGSVSGVRKSPLGASSTAGNTTPLVSSASGKAFQSSTSSNSSILDALSPSELASYMHDSSAGLLILDLRQPSAYVTGHAAHAVPLPIPSTLLKRQAFTLDKLQDMLPSRAAKAITNWRDNANVVIIDQDSTTANPGSVINGVANKFRSAAEPNGENVWSGKIWFLKGGMMAVKNTPEVDMEYGNGDEDAAEQQSQGFGAPNGQVTPGAQDLITADQSASASPGSSDTAGRAVNVFGNLSRAAFQQGAKPSPPASGSTRGMARRRANAPGSIAMPTATGPLRLDLRGTGFSKSTNNGARTSTRDVSDAPLDTGALNVTAGADTSRPRAASPHTEESSGETLQPANPFFDNIRQNLELSHGGITERINLNLPPEIESRSHELPAFLRDLVEKPRDETAAILAHEFENVERDEQKRLQSIMEWHSRGMKHIDEVHKSTKRHRKRERQRKASGLTGDHVATEENATGVSKIVRVQRTSSGMVQVKGVDPKESADSPDDYFPFSITAGVERGAKNRYKNIWPYDFSRVRLGVKSHDDGSDYINANFILPKGTNKRYIATQGPLDATFEDFWTLVWEQRVEVIVMLTKQFEGGAVKCGSYWTDGTYGPLHLQLLSIAGGEDEQEKAVSGFNFHVGSDRSVTSAPNIHRVFLLTHDGHPDSPPRKITQIQCVSWPDFDVPDDPHTLLGLVKEVDQASEEMAADADDREQKPPVIVHCSAGVGRTGSYIVVDAMLDALRREHHTHHRKIRGTSLGLSRRRQSRQSEQALLSTEALNRLYDRRESAGSSSDISAGSPLSPPVQEAGSSPSAFVPFPALQSFTFSPPIQGAGERMDVDHLPTSESLQGGQMGRISEEVNDKEPREYDLVNEIETIPKITARNKDVAGDPSPILEKPQPVQAILGNMRVQRMSLCQSLRQYLFVYRGMSADLFSYLAMLTVLPSRTAIIIGYLDMLDEEKEIEQELHTNVTSPSTLPSRTANHSAATTDEESQSKRRAPDFQLVGSSLTKRPSVKSFGGKRRPRNNSGSDESRLSTSSNPIPSPSGGGSAAFSYPATTTADVRAPRSANSLDLIEEPLQDSMIEGPTQEHKTPHDFGIHDMDTS</sequence>
<proteinExistence type="predicted"/>
<evidence type="ECO:0000313" key="2">
    <source>
        <dbReference type="Proteomes" id="UP001227268"/>
    </source>
</evidence>
<reference evidence="1" key="1">
    <citation type="submission" date="2023-04" db="EMBL/GenBank/DDBJ databases">
        <title>Draft Genome sequencing of Naganishia species isolated from polar environments using Oxford Nanopore Technology.</title>
        <authorList>
            <person name="Leo P."/>
            <person name="Venkateswaran K."/>
        </authorList>
    </citation>
    <scope>NUCLEOTIDE SEQUENCE</scope>
    <source>
        <strain evidence="1">MNA-CCFEE 5423</strain>
    </source>
</reference>
<dbReference type="EMBL" id="JASBWT010000020">
    <property type="protein sequence ID" value="KAJ9095997.1"/>
    <property type="molecule type" value="Genomic_DNA"/>
</dbReference>
<dbReference type="Proteomes" id="UP001227268">
    <property type="component" value="Unassembled WGS sequence"/>
</dbReference>
<evidence type="ECO:0000313" key="1">
    <source>
        <dbReference type="EMBL" id="KAJ9095997.1"/>
    </source>
</evidence>
<comment type="caution">
    <text evidence="1">The sequence shown here is derived from an EMBL/GenBank/DDBJ whole genome shotgun (WGS) entry which is preliminary data.</text>
</comment>
<gene>
    <name evidence="1" type="ORF">QFC21_005360</name>
</gene>
<keyword evidence="2" id="KW-1185">Reference proteome</keyword>
<organism evidence="1 2">
    <name type="scientific">Naganishia friedmannii</name>
    <dbReference type="NCBI Taxonomy" id="89922"/>
    <lineage>
        <taxon>Eukaryota</taxon>
        <taxon>Fungi</taxon>
        <taxon>Dikarya</taxon>
        <taxon>Basidiomycota</taxon>
        <taxon>Agaricomycotina</taxon>
        <taxon>Tremellomycetes</taxon>
        <taxon>Filobasidiales</taxon>
        <taxon>Filobasidiaceae</taxon>
        <taxon>Naganishia</taxon>
    </lineage>
</organism>